<evidence type="ECO:0008006" key="5">
    <source>
        <dbReference type="Google" id="ProtNLM"/>
    </source>
</evidence>
<dbReference type="InterPro" id="IPR000871">
    <property type="entry name" value="Beta-lactam_class-A"/>
</dbReference>
<evidence type="ECO:0000313" key="4">
    <source>
        <dbReference type="Proteomes" id="UP001165685"/>
    </source>
</evidence>
<dbReference type="PANTHER" id="PTHR35333">
    <property type="entry name" value="BETA-LACTAMASE"/>
    <property type="match status" value="1"/>
</dbReference>
<feature type="chain" id="PRO_5045485773" description="Serine hydrolase" evidence="2">
    <location>
        <begin position="20"/>
        <end position="316"/>
    </location>
</feature>
<dbReference type="EMBL" id="JAQFWP010000004">
    <property type="protein sequence ID" value="MDA2803580.1"/>
    <property type="molecule type" value="Genomic_DNA"/>
</dbReference>
<organism evidence="3 4">
    <name type="scientific">Nocardiopsis suaedae</name>
    <dbReference type="NCBI Taxonomy" id="3018444"/>
    <lineage>
        <taxon>Bacteria</taxon>
        <taxon>Bacillati</taxon>
        <taxon>Actinomycetota</taxon>
        <taxon>Actinomycetes</taxon>
        <taxon>Streptosporangiales</taxon>
        <taxon>Nocardiopsidaceae</taxon>
        <taxon>Nocardiopsis</taxon>
    </lineage>
</organism>
<keyword evidence="4" id="KW-1185">Reference proteome</keyword>
<evidence type="ECO:0000313" key="3">
    <source>
        <dbReference type="EMBL" id="MDA2803580.1"/>
    </source>
</evidence>
<dbReference type="Proteomes" id="UP001165685">
    <property type="component" value="Unassembled WGS sequence"/>
</dbReference>
<dbReference type="PANTHER" id="PTHR35333:SF3">
    <property type="entry name" value="BETA-LACTAMASE-TYPE TRANSPEPTIDASE FOLD CONTAINING PROTEIN"/>
    <property type="match status" value="1"/>
</dbReference>
<dbReference type="RefSeq" id="WP_270676072.1">
    <property type="nucleotide sequence ID" value="NZ_JAQFWP010000004.1"/>
</dbReference>
<dbReference type="InterPro" id="IPR012338">
    <property type="entry name" value="Beta-lactam/transpept-like"/>
</dbReference>
<dbReference type="Gene3D" id="3.40.710.10">
    <property type="entry name" value="DD-peptidase/beta-lactamase superfamily"/>
    <property type="match status" value="1"/>
</dbReference>
<keyword evidence="2" id="KW-0732">Signal</keyword>
<feature type="signal peptide" evidence="2">
    <location>
        <begin position="1"/>
        <end position="19"/>
    </location>
</feature>
<gene>
    <name evidence="3" type="ORF">O4U47_03585</name>
</gene>
<evidence type="ECO:0000256" key="2">
    <source>
        <dbReference type="SAM" id="SignalP"/>
    </source>
</evidence>
<comment type="caution">
    <text evidence="3">The sequence shown here is derived from an EMBL/GenBank/DDBJ whole genome shotgun (WGS) entry which is preliminary data.</text>
</comment>
<name>A0ABT4TG13_9ACTN</name>
<proteinExistence type="predicted"/>
<feature type="region of interest" description="Disordered" evidence="1">
    <location>
        <begin position="22"/>
        <end position="52"/>
    </location>
</feature>
<reference evidence="3" key="1">
    <citation type="submission" date="2023-01" db="EMBL/GenBank/DDBJ databases">
        <title>Draft genome sequence of Nocardiopsis sp. LSu2-4 isolated from halophytes.</title>
        <authorList>
            <person name="Duangmal K."/>
            <person name="Chantavorakit T."/>
        </authorList>
    </citation>
    <scope>NUCLEOTIDE SEQUENCE</scope>
    <source>
        <strain evidence="3">LSu2-4</strain>
    </source>
</reference>
<sequence>MRWAAVAAAAVLAAPMAAALDPPPARADTGSPSASAPSVFDPPWRDPGASVPTDEEKAVLSLAVERDLAEDLDAYRADISGDFSVAAVELDSGAAFGYRHEEPFNPGSVIKLDILSILLLQAQADGRTLNDAERALAKAAIGHSSNDAADGLFERIGMYAGFQRGRARLGLTGAEDRLGGRWGLVSTTARERLTLLRGIYTDEGPLTADSRRTVRGFLSGVAPEQAWGVSAADRGDGAELKNGWVPVESDGGRWAVNSTGRIVADDGRTYLVAVLSSGHPGYGAGVECTEHVAEAVVDAMAADIARQAPRGPVGSA</sequence>
<evidence type="ECO:0000256" key="1">
    <source>
        <dbReference type="SAM" id="MobiDB-lite"/>
    </source>
</evidence>
<dbReference type="SUPFAM" id="SSF56601">
    <property type="entry name" value="beta-lactamase/transpeptidase-like"/>
    <property type="match status" value="1"/>
</dbReference>
<accession>A0ABT4TG13</accession>
<protein>
    <recommendedName>
        <fullName evidence="5">Serine hydrolase</fullName>
    </recommendedName>
</protein>